<keyword evidence="1" id="KW-0472">Membrane</keyword>
<feature type="transmembrane region" description="Helical" evidence="1">
    <location>
        <begin position="186"/>
        <end position="208"/>
    </location>
</feature>
<feature type="transmembrane region" description="Helical" evidence="1">
    <location>
        <begin position="807"/>
        <end position="830"/>
    </location>
</feature>
<feature type="transmembrane region" description="Helical" evidence="1">
    <location>
        <begin position="121"/>
        <end position="142"/>
    </location>
</feature>
<dbReference type="AlphaFoldDB" id="A0AAV2U183"/>
<dbReference type="InterPro" id="IPR011701">
    <property type="entry name" value="MFS"/>
</dbReference>
<evidence type="ECO:0000256" key="1">
    <source>
        <dbReference type="SAM" id="Phobius"/>
    </source>
</evidence>
<feature type="transmembrane region" description="Helical" evidence="1">
    <location>
        <begin position="306"/>
        <end position="325"/>
    </location>
</feature>
<feature type="transmembrane region" description="Helical" evidence="1">
    <location>
        <begin position="96"/>
        <end position="115"/>
    </location>
</feature>
<organism evidence="2 3">
    <name type="scientific">Calicophoron daubneyi</name>
    <name type="common">Rumen fluke</name>
    <name type="synonym">Paramphistomum daubneyi</name>
    <dbReference type="NCBI Taxonomy" id="300641"/>
    <lineage>
        <taxon>Eukaryota</taxon>
        <taxon>Metazoa</taxon>
        <taxon>Spiralia</taxon>
        <taxon>Lophotrochozoa</taxon>
        <taxon>Platyhelminthes</taxon>
        <taxon>Trematoda</taxon>
        <taxon>Digenea</taxon>
        <taxon>Plagiorchiida</taxon>
        <taxon>Pronocephalata</taxon>
        <taxon>Paramphistomoidea</taxon>
        <taxon>Paramphistomidae</taxon>
        <taxon>Calicophoron</taxon>
    </lineage>
</organism>
<evidence type="ECO:0000313" key="2">
    <source>
        <dbReference type="EMBL" id="CAL5142408.1"/>
    </source>
</evidence>
<comment type="caution">
    <text evidence="2">The sequence shown here is derived from an EMBL/GenBank/DDBJ whole genome shotgun (WGS) entry which is preliminary data.</text>
</comment>
<dbReference type="PANTHER" id="PTHR20765">
    <property type="entry name" value="SOLUTE CARRIER FAMILY 43 MEMBER 3-RELATED"/>
    <property type="match status" value="1"/>
</dbReference>
<reference evidence="2" key="1">
    <citation type="submission" date="2024-06" db="EMBL/GenBank/DDBJ databases">
        <authorList>
            <person name="Liu X."/>
            <person name="Lenzi L."/>
            <person name="Haldenby T S."/>
            <person name="Uol C."/>
        </authorList>
    </citation>
    <scope>NUCLEOTIDE SEQUENCE</scope>
</reference>
<proteinExistence type="predicted"/>
<feature type="transmembrane region" description="Helical" evidence="1">
    <location>
        <begin position="784"/>
        <end position="801"/>
    </location>
</feature>
<feature type="transmembrane region" description="Helical" evidence="1">
    <location>
        <begin position="66"/>
        <end position="89"/>
    </location>
</feature>
<feature type="transmembrane region" description="Helical" evidence="1">
    <location>
        <begin position="599"/>
        <end position="619"/>
    </location>
</feature>
<protein>
    <recommendedName>
        <fullName evidence="4">Solute carrier family 43 member 3</fullName>
    </recommendedName>
</protein>
<dbReference type="PANTHER" id="PTHR20765:SF1">
    <property type="entry name" value="EQUILIBRATIVE NUCLEOBASE TRANSPORTER 1"/>
    <property type="match status" value="1"/>
</dbReference>
<feature type="transmembrane region" description="Helical" evidence="1">
    <location>
        <begin position="154"/>
        <end position="174"/>
    </location>
</feature>
<gene>
    <name evidence="2" type="ORF">CDAUBV1_LOCUS17633</name>
</gene>
<dbReference type="SUPFAM" id="SSF103473">
    <property type="entry name" value="MFS general substrate transporter"/>
    <property type="match status" value="2"/>
</dbReference>
<feature type="transmembrane region" description="Helical" evidence="1">
    <location>
        <begin position="510"/>
        <end position="529"/>
    </location>
</feature>
<feature type="transmembrane region" description="Helical" evidence="1">
    <location>
        <begin position="480"/>
        <end position="503"/>
    </location>
</feature>
<keyword evidence="1" id="KW-0812">Transmembrane</keyword>
<sequence length="917" mass="101019">MELCLKLNGLIGCKYRKWLALFFAIIEMVAFGGYYYGFNALVPSYKALGVFNSSCGDTDCSGQDKMFSYAFTTWTVTQMCLITGSGYIMDRLGLRFLKIISTIAFSAGTLMFAFADGENGGILFPGGILVALGSTSGLSCNIQVSSMFSRIQGFSVALICGAFDSATVITFLVSKTAPKIPLRTSFIIIACSSLLVGLFMALLILTQWSSQMNELRRLEAEEPSLETGSEHQRLDMLTDPADHMRKIINDRYPSLKKCILSLPFCLSALWIMFGVLRFSYFLSQMEQQLNYMVSGDKERVGKLQEISSAILMAGLLLSPVSGFVLDISRAHSKKKLSRKLNATHDEVSSDELYWTHIGSLVPAYLLTAISALIYSLIIYIRHEEAFYVAMIILVMMRSLLFSTLANFTLSAFPSEHFGSKLNGLIGCKYRKWLALFLAIIEMVAFGGYYYGFNALVPSYKALGVFNSSCGDKDCSGQDKMFSYAFTTWTVTQMCLITGSGYIMDRLGLRFLKIISTLAFSAGTLMFAFADGENGGILFPGGILVALGSTSGLICNLQISSMFPRIQGLTISLISGSFDSATVITYVISKTAPEIPLRSSFIIISCGSLLLGSFMALFILTQRSSEMAELCELEPTAAEIEPSEPESIELNGNRPLDTTLDPTSRIQRLINGRYPSLKKCILSLPFSLTAMWIMFGFLRFSYFLSQMEQQLNYMVSGDKERVGKLQEISSAVLMAGLLLSPVSGFVLDISRAHSKKKLSRKLNATHGEVSSDELYWTHVGSMAPAYLLMAISALSCSLVIYIRHEEAFYIATIFLVLMRSLLFSASVNFILTAFPLERFGTINGLINTMAGIFGLLQNAMLQLGPEAGNGVGILTAEENMQKYKKTSAPKSPRTPKFQSKTWCLLYPTHYNINGMSAD</sequence>
<feature type="transmembrane region" description="Helical" evidence="1">
    <location>
        <begin position="386"/>
        <end position="412"/>
    </location>
</feature>
<evidence type="ECO:0000313" key="3">
    <source>
        <dbReference type="Proteomes" id="UP001497525"/>
    </source>
</evidence>
<feature type="transmembrane region" description="Helical" evidence="1">
    <location>
        <begin position="568"/>
        <end position="587"/>
    </location>
</feature>
<feature type="transmembrane region" description="Helical" evidence="1">
    <location>
        <begin position="361"/>
        <end position="380"/>
    </location>
</feature>
<feature type="transmembrane region" description="Helical" evidence="1">
    <location>
        <begin position="535"/>
        <end position="556"/>
    </location>
</feature>
<dbReference type="Gene3D" id="1.20.1250.20">
    <property type="entry name" value="MFS general substrate transporter like domains"/>
    <property type="match status" value="2"/>
</dbReference>
<accession>A0AAV2U183</accession>
<dbReference type="Proteomes" id="UP001497525">
    <property type="component" value="Unassembled WGS sequence"/>
</dbReference>
<feature type="transmembrane region" description="Helical" evidence="1">
    <location>
        <begin position="18"/>
        <end position="36"/>
    </location>
</feature>
<feature type="transmembrane region" description="Helical" evidence="1">
    <location>
        <begin position="259"/>
        <end position="282"/>
    </location>
</feature>
<name>A0AAV2U183_CALDB</name>
<keyword evidence="1" id="KW-1133">Transmembrane helix</keyword>
<dbReference type="Pfam" id="PF07690">
    <property type="entry name" value="MFS_1"/>
    <property type="match status" value="2"/>
</dbReference>
<dbReference type="GO" id="GO:0022857">
    <property type="term" value="F:transmembrane transporter activity"/>
    <property type="evidence" value="ECO:0007669"/>
    <property type="project" value="InterPro"/>
</dbReference>
<feature type="transmembrane region" description="Helical" evidence="1">
    <location>
        <begin position="680"/>
        <end position="703"/>
    </location>
</feature>
<evidence type="ECO:0008006" key="4">
    <source>
        <dbReference type="Google" id="ProtNLM"/>
    </source>
</evidence>
<dbReference type="InterPro" id="IPR036259">
    <property type="entry name" value="MFS_trans_sf"/>
</dbReference>
<feature type="transmembrane region" description="Helical" evidence="1">
    <location>
        <begin position="432"/>
        <end position="450"/>
    </location>
</feature>
<dbReference type="InterPro" id="IPR027197">
    <property type="entry name" value="SLC43A3"/>
</dbReference>
<dbReference type="EMBL" id="CAXLJL010001033">
    <property type="protein sequence ID" value="CAL5142408.1"/>
    <property type="molecule type" value="Genomic_DNA"/>
</dbReference>